<dbReference type="InterPro" id="IPR027417">
    <property type="entry name" value="P-loop_NTPase"/>
</dbReference>
<dbReference type="AlphaFoldDB" id="A0A380DU85"/>
<protein>
    <submittedName>
        <fullName evidence="5">Formate--tetrahydrofolate ligase</fullName>
        <ecNumber evidence="5">6.3.4.3</ecNumber>
    </submittedName>
</protein>
<dbReference type="GO" id="GO:0005524">
    <property type="term" value="F:ATP binding"/>
    <property type="evidence" value="ECO:0007669"/>
    <property type="project" value="UniProtKB-KW"/>
</dbReference>
<evidence type="ECO:0000256" key="3">
    <source>
        <dbReference type="ARBA" id="ARBA00022741"/>
    </source>
</evidence>
<sequence length="40" mass="4330">MTHLSDLDIANQSTLQPIKDIAASVGISEDALEPYGHYKS</sequence>
<dbReference type="GO" id="GO:0006730">
    <property type="term" value="P:one-carbon metabolic process"/>
    <property type="evidence" value="ECO:0007669"/>
    <property type="project" value="UniProtKB-KW"/>
</dbReference>
<keyword evidence="2 5" id="KW-0436">Ligase</keyword>
<dbReference type="GO" id="GO:0004329">
    <property type="term" value="F:formate-tetrahydrofolate ligase activity"/>
    <property type="evidence" value="ECO:0007669"/>
    <property type="project" value="UniProtKB-EC"/>
</dbReference>
<evidence type="ECO:0000256" key="2">
    <source>
        <dbReference type="ARBA" id="ARBA00022598"/>
    </source>
</evidence>
<dbReference type="Pfam" id="PF01268">
    <property type="entry name" value="FTHFS"/>
    <property type="match status" value="1"/>
</dbReference>
<keyword evidence="1" id="KW-0554">One-carbon metabolism</keyword>
<evidence type="ECO:0000256" key="4">
    <source>
        <dbReference type="ARBA" id="ARBA00022840"/>
    </source>
</evidence>
<dbReference type="Proteomes" id="UP000255091">
    <property type="component" value="Unassembled WGS sequence"/>
</dbReference>
<dbReference type="EMBL" id="UHAP01000001">
    <property type="protein sequence ID" value="SUK52720.1"/>
    <property type="molecule type" value="Genomic_DNA"/>
</dbReference>
<gene>
    <name evidence="5" type="primary">fhs_3</name>
    <name evidence="5" type="ORF">NCTC6133_02317</name>
</gene>
<proteinExistence type="predicted"/>
<name>A0A380DU85_STAAU</name>
<keyword evidence="4" id="KW-0067">ATP-binding</keyword>
<organism evidence="5 6">
    <name type="scientific">Staphylococcus aureus</name>
    <dbReference type="NCBI Taxonomy" id="1280"/>
    <lineage>
        <taxon>Bacteria</taxon>
        <taxon>Bacillati</taxon>
        <taxon>Bacillota</taxon>
        <taxon>Bacilli</taxon>
        <taxon>Bacillales</taxon>
        <taxon>Staphylococcaceae</taxon>
        <taxon>Staphylococcus</taxon>
    </lineage>
</organism>
<reference evidence="5 6" key="1">
    <citation type="submission" date="2018-06" db="EMBL/GenBank/DDBJ databases">
        <authorList>
            <consortium name="Pathogen Informatics"/>
            <person name="Doyle S."/>
        </authorList>
    </citation>
    <scope>NUCLEOTIDE SEQUENCE [LARGE SCALE GENOMIC DNA]</scope>
    <source>
        <strain evidence="5 6">NCTC6133</strain>
    </source>
</reference>
<dbReference type="InterPro" id="IPR000559">
    <property type="entry name" value="Formate_THF_ligase"/>
</dbReference>
<evidence type="ECO:0000256" key="1">
    <source>
        <dbReference type="ARBA" id="ARBA00022563"/>
    </source>
</evidence>
<accession>A0A380DU85</accession>
<dbReference type="Gene3D" id="3.40.50.300">
    <property type="entry name" value="P-loop containing nucleotide triphosphate hydrolases"/>
    <property type="match status" value="1"/>
</dbReference>
<evidence type="ECO:0000313" key="5">
    <source>
        <dbReference type="EMBL" id="SUK52720.1"/>
    </source>
</evidence>
<evidence type="ECO:0000313" key="6">
    <source>
        <dbReference type="Proteomes" id="UP000255091"/>
    </source>
</evidence>
<dbReference type="EC" id="6.3.4.3" evidence="5"/>
<keyword evidence="3" id="KW-0547">Nucleotide-binding</keyword>